<dbReference type="InterPro" id="IPR036890">
    <property type="entry name" value="HATPase_C_sf"/>
</dbReference>
<accession>A0A2W2GSH8</accession>
<name>A0A2W2GSH8_9ACTN</name>
<gene>
    <name evidence="1" type="ORF">C1I98_15410</name>
</gene>
<dbReference type="Gene3D" id="3.30.565.10">
    <property type="entry name" value="Histidine kinase-like ATPase, C-terminal domain"/>
    <property type="match status" value="1"/>
</dbReference>
<keyword evidence="2" id="KW-1185">Reference proteome</keyword>
<organism evidence="1 2">
    <name type="scientific">Spongiactinospora gelatinilytica</name>
    <dbReference type="NCBI Taxonomy" id="2666298"/>
    <lineage>
        <taxon>Bacteria</taxon>
        <taxon>Bacillati</taxon>
        <taxon>Actinomycetota</taxon>
        <taxon>Actinomycetes</taxon>
        <taxon>Streptosporangiales</taxon>
        <taxon>Streptosporangiaceae</taxon>
        <taxon>Spongiactinospora</taxon>
    </lineage>
</organism>
<sequence length="140" mass="14866">MISGFRSQWPITSDLAAPRGRVRVFGTEAGLSGRFLEDLVIAANEAATNVPQHGGGGGGTLTAWCDGAGVDLEVVDVAGTLTGAHLDTERESPGRVAGLWLIRRPCEEVGLVGVAGHVRLRLRLYRRGGRRSDPTGDHQR</sequence>
<dbReference type="AlphaFoldDB" id="A0A2W2GSH8"/>
<dbReference type="Proteomes" id="UP000248544">
    <property type="component" value="Unassembled WGS sequence"/>
</dbReference>
<comment type="caution">
    <text evidence="1">The sequence shown here is derived from an EMBL/GenBank/DDBJ whole genome shotgun (WGS) entry which is preliminary data.</text>
</comment>
<dbReference type="EMBL" id="POUA01000105">
    <property type="protein sequence ID" value="PZG45509.1"/>
    <property type="molecule type" value="Genomic_DNA"/>
</dbReference>
<proteinExistence type="predicted"/>
<dbReference type="RefSeq" id="WP_111168160.1">
    <property type="nucleotide sequence ID" value="NZ_POUA01000105.1"/>
</dbReference>
<evidence type="ECO:0000313" key="1">
    <source>
        <dbReference type="EMBL" id="PZG45509.1"/>
    </source>
</evidence>
<protein>
    <recommendedName>
        <fullName evidence="3">Anti-sigma regulatory factor (Ser/Thr protein kinase)</fullName>
    </recommendedName>
</protein>
<evidence type="ECO:0000313" key="2">
    <source>
        <dbReference type="Proteomes" id="UP000248544"/>
    </source>
</evidence>
<evidence type="ECO:0008006" key="3">
    <source>
        <dbReference type="Google" id="ProtNLM"/>
    </source>
</evidence>
<reference evidence="1 2" key="1">
    <citation type="submission" date="2018-01" db="EMBL/GenBank/DDBJ databases">
        <title>Draft genome sequence of Sphaerisporangium sp. 7K107.</title>
        <authorList>
            <person name="Sahin N."/>
            <person name="Saygin H."/>
            <person name="Ay H."/>
        </authorList>
    </citation>
    <scope>NUCLEOTIDE SEQUENCE [LARGE SCALE GENOMIC DNA]</scope>
    <source>
        <strain evidence="1 2">7K107</strain>
    </source>
</reference>